<dbReference type="EMBL" id="DACSXJ010000001">
    <property type="protein sequence ID" value="HAT3895677.1"/>
    <property type="molecule type" value="Genomic_DNA"/>
</dbReference>
<dbReference type="Pfam" id="PF02413">
    <property type="entry name" value="Caudo_TAP"/>
    <property type="match status" value="1"/>
</dbReference>
<reference evidence="1" key="2">
    <citation type="submission" date="2020-09" db="EMBL/GenBank/DDBJ databases">
        <authorList>
            <consortium name="NCBI Pathogen Detection Project"/>
        </authorList>
    </citation>
    <scope>NUCLEOTIDE SEQUENCE</scope>
    <source>
        <strain evidence="1">O50</strain>
    </source>
</reference>
<accession>A0A8H9Q8I9</accession>
<protein>
    <submittedName>
        <fullName evidence="1">Tail fiber assembly protein</fullName>
    </submittedName>
</protein>
<dbReference type="Proteomes" id="UP001278087">
    <property type="component" value="Unassembled WGS sequence"/>
</dbReference>
<sequence length="194" mass="21269">MAFKMTDTNRIITIYNLSSATNEFIGKGDGFIPANTGLPAYSTDIAPPKVKAGFVAVFDIQTNKWSQVEDHRGETVYDISTGRPTVIETLGSLPDNVVSVAPEGGYVKWDGTQWVHDAEAEKAFFQGQAAQEKANLLMIATSAIAPLQDAVDLDIATEDESKALLAWKKYRVMLNRINPEDAQNIIWPESPLPI</sequence>
<reference evidence="2" key="3">
    <citation type="submission" date="2023-10" db="EMBL/GenBank/DDBJ databases">
        <title>Fecal carriage and genetic characteristics of carbapenem-resistant Enterobacterales among healthy adults from four provinces of China.</title>
        <authorList>
            <person name="Li Y."/>
            <person name="Zhang R."/>
        </authorList>
    </citation>
    <scope>NUCLEOTIDE SEQUENCE</scope>
    <source>
        <strain evidence="2">HN-136</strain>
    </source>
</reference>
<reference evidence="1" key="1">
    <citation type="journal article" date="2018" name="Genome Biol.">
        <title>SKESA: strategic k-mer extension for scrupulous assemblies.</title>
        <authorList>
            <person name="Souvorov A."/>
            <person name="Agarwala R."/>
            <person name="Lipman D.J."/>
        </authorList>
    </citation>
    <scope>NUCLEOTIDE SEQUENCE</scope>
    <source>
        <strain evidence="1">O50</strain>
    </source>
</reference>
<dbReference type="PANTHER" id="PTHR34413:SF2">
    <property type="entry name" value="PROPHAGE TAIL FIBER ASSEMBLY PROTEIN HOMOLOG TFAE-RELATED"/>
    <property type="match status" value="1"/>
</dbReference>
<dbReference type="PANTHER" id="PTHR34413">
    <property type="entry name" value="PROPHAGE TAIL FIBER ASSEMBLY PROTEIN HOMOLOG TFAE-RELATED-RELATED"/>
    <property type="match status" value="1"/>
</dbReference>
<dbReference type="AlphaFoldDB" id="A0A8H9Q8I9"/>
<gene>
    <name evidence="1" type="ORF">I9Y29_000051</name>
    <name evidence="2" type="ORF">RYZ67_25750</name>
</gene>
<evidence type="ECO:0000313" key="2">
    <source>
        <dbReference type="EMBL" id="MDW2761843.1"/>
    </source>
</evidence>
<dbReference type="InterPro" id="IPR003458">
    <property type="entry name" value="Phage_T4_Gp38_tail_assem"/>
</dbReference>
<dbReference type="RefSeq" id="WP_200036198.1">
    <property type="nucleotide sequence ID" value="NZ_AP026940.1"/>
</dbReference>
<dbReference type="Proteomes" id="UP000855471">
    <property type="component" value="Unassembled WGS sequence"/>
</dbReference>
<dbReference type="InterPro" id="IPR051220">
    <property type="entry name" value="TFA_Chaperone"/>
</dbReference>
<proteinExistence type="predicted"/>
<name>A0A8H9Q8I9_CITFR</name>
<organism evidence="1">
    <name type="scientific">Citrobacter freundii</name>
    <dbReference type="NCBI Taxonomy" id="546"/>
    <lineage>
        <taxon>Bacteria</taxon>
        <taxon>Pseudomonadati</taxon>
        <taxon>Pseudomonadota</taxon>
        <taxon>Gammaproteobacteria</taxon>
        <taxon>Enterobacterales</taxon>
        <taxon>Enterobacteriaceae</taxon>
        <taxon>Citrobacter</taxon>
        <taxon>Citrobacter freundii complex</taxon>
    </lineage>
</organism>
<comment type="caution">
    <text evidence="1">The sequence shown here is derived from an EMBL/GenBank/DDBJ whole genome shotgun (WGS) entry which is preliminary data.</text>
</comment>
<evidence type="ECO:0000313" key="1">
    <source>
        <dbReference type="EMBL" id="HAT3895677.1"/>
    </source>
</evidence>
<dbReference type="EMBL" id="JAWPBU010000059">
    <property type="protein sequence ID" value="MDW2761843.1"/>
    <property type="molecule type" value="Genomic_DNA"/>
</dbReference>